<name>A0A4R7I4F8_9ACTN</name>
<evidence type="ECO:0000313" key="1">
    <source>
        <dbReference type="EMBL" id="TDT18160.1"/>
    </source>
</evidence>
<organism evidence="1 2">
    <name type="scientific">Ilumatobacter fluminis</name>
    <dbReference type="NCBI Taxonomy" id="467091"/>
    <lineage>
        <taxon>Bacteria</taxon>
        <taxon>Bacillati</taxon>
        <taxon>Actinomycetota</taxon>
        <taxon>Acidimicrobiia</taxon>
        <taxon>Acidimicrobiales</taxon>
        <taxon>Ilumatobacteraceae</taxon>
        <taxon>Ilumatobacter</taxon>
    </lineage>
</organism>
<dbReference type="Gene3D" id="3.50.50.60">
    <property type="entry name" value="FAD/NAD(P)-binding domain"/>
    <property type="match status" value="1"/>
</dbReference>
<comment type="caution">
    <text evidence="1">The sequence shown here is derived from an EMBL/GenBank/DDBJ whole genome shotgun (WGS) entry which is preliminary data.</text>
</comment>
<gene>
    <name evidence="1" type="ORF">BDK89_3777</name>
</gene>
<reference evidence="1 2" key="1">
    <citation type="submission" date="2019-03" db="EMBL/GenBank/DDBJ databases">
        <title>Sequencing the genomes of 1000 actinobacteria strains.</title>
        <authorList>
            <person name="Klenk H.-P."/>
        </authorList>
    </citation>
    <scope>NUCLEOTIDE SEQUENCE [LARGE SCALE GENOMIC DNA]</scope>
    <source>
        <strain evidence="1 2">DSM 18936</strain>
    </source>
</reference>
<evidence type="ECO:0000313" key="2">
    <source>
        <dbReference type="Proteomes" id="UP000294558"/>
    </source>
</evidence>
<proteinExistence type="predicted"/>
<sequence length="469" mass="51162">MVGMSEIETDYLIVGTGCVGMAFADTLVDHCDADVVMIDSHAEPGGHWNDAYPFVTLHQPSSFYGVASTPLGRDRIDTTGLNAGLGELATGAEIQQYFHGVMHDHLLPTGRVRWFPKSVWDRDGGFRSQLTGETHRITARRRIVDTTHLKTTVPSTHTPSFEIDPDARFMPLNDLPKVTEPPAGWVVVGGGKTAMDAVLWLLGAGVDPEAITWIMSRDGWFIPRETVQPGPDRFRQTFTAQALQYEACAAATDVDDLFARLEDGGVLVRLDPSVEPSMFHAPTVSAPELEALRSVRNVVRLGRVTRIGSHEIELTGGTIPTSPDHIHVDCSASAIPKQAPTTIFDGHVITPQTVRAYQPAFSASVLAWIEACVGGGDDAKNALATVVPIPDDRLDWLKLTVANAVNMRAWSEQPEMTRFLDQNRLNGFSRTVRDVDTSDPDNVALLMRMREAVLPGVMNLVKLIGDAEA</sequence>
<dbReference type="AlphaFoldDB" id="A0A4R7I4F8"/>
<keyword evidence="2" id="KW-1185">Reference proteome</keyword>
<dbReference type="InterPro" id="IPR036188">
    <property type="entry name" value="FAD/NAD-bd_sf"/>
</dbReference>
<dbReference type="Pfam" id="PF13450">
    <property type="entry name" value="NAD_binding_8"/>
    <property type="match status" value="1"/>
</dbReference>
<dbReference type="Proteomes" id="UP000294558">
    <property type="component" value="Unassembled WGS sequence"/>
</dbReference>
<accession>A0A4R7I4F8</accession>
<dbReference type="SUPFAM" id="SSF51905">
    <property type="entry name" value="FAD/NAD(P)-binding domain"/>
    <property type="match status" value="1"/>
</dbReference>
<protein>
    <submittedName>
        <fullName evidence="1">Putative NAD(P)-binding protein</fullName>
    </submittedName>
</protein>
<dbReference type="EMBL" id="SOAU01000001">
    <property type="protein sequence ID" value="TDT18160.1"/>
    <property type="molecule type" value="Genomic_DNA"/>
</dbReference>